<feature type="region of interest" description="Disordered" evidence="1">
    <location>
        <begin position="24"/>
        <end position="76"/>
    </location>
</feature>
<keyword evidence="3" id="KW-1185">Reference proteome</keyword>
<comment type="caution">
    <text evidence="2">The sequence shown here is derived from an EMBL/GenBank/DDBJ whole genome shotgun (WGS) entry which is preliminary data.</text>
</comment>
<reference evidence="2 3" key="1">
    <citation type="submission" date="2022-01" db="EMBL/GenBank/DDBJ databases">
        <title>A high-quality chromosome-level genome assembly of rohu carp, Labeo rohita.</title>
        <authorList>
            <person name="Arick M.A. II"/>
            <person name="Hsu C.-Y."/>
            <person name="Magbanua Z."/>
            <person name="Pechanova O."/>
            <person name="Grover C."/>
            <person name="Miller E."/>
            <person name="Thrash A."/>
            <person name="Ezzel L."/>
            <person name="Alam S."/>
            <person name="Benzie J."/>
            <person name="Hamilton M."/>
            <person name="Karsi A."/>
            <person name="Lawrence M.L."/>
            <person name="Peterson D.G."/>
        </authorList>
    </citation>
    <scope>NUCLEOTIDE SEQUENCE [LARGE SCALE GENOMIC DNA]</scope>
    <source>
        <strain evidence="3">BAU-BD-2019</strain>
        <tissue evidence="2">Blood</tissue>
    </source>
</reference>
<name>A0ABQ8MLK5_LABRO</name>
<organism evidence="2 3">
    <name type="scientific">Labeo rohita</name>
    <name type="common">Indian major carp</name>
    <name type="synonym">Cyprinus rohita</name>
    <dbReference type="NCBI Taxonomy" id="84645"/>
    <lineage>
        <taxon>Eukaryota</taxon>
        <taxon>Metazoa</taxon>
        <taxon>Chordata</taxon>
        <taxon>Craniata</taxon>
        <taxon>Vertebrata</taxon>
        <taxon>Euteleostomi</taxon>
        <taxon>Actinopterygii</taxon>
        <taxon>Neopterygii</taxon>
        <taxon>Teleostei</taxon>
        <taxon>Ostariophysi</taxon>
        <taxon>Cypriniformes</taxon>
        <taxon>Cyprinidae</taxon>
        <taxon>Labeoninae</taxon>
        <taxon>Labeonini</taxon>
        <taxon>Labeo</taxon>
    </lineage>
</organism>
<evidence type="ECO:0000256" key="1">
    <source>
        <dbReference type="SAM" id="MobiDB-lite"/>
    </source>
</evidence>
<feature type="compositionally biased region" description="Polar residues" evidence="1">
    <location>
        <begin position="43"/>
        <end position="52"/>
    </location>
</feature>
<proteinExistence type="predicted"/>
<gene>
    <name evidence="2" type="ORF">H4Q32_012307</name>
</gene>
<dbReference type="EMBL" id="JACTAM010000006">
    <property type="protein sequence ID" value="KAI2663722.1"/>
    <property type="molecule type" value="Genomic_DNA"/>
</dbReference>
<protein>
    <submittedName>
        <fullName evidence="2">F-box only protein 30</fullName>
    </submittedName>
</protein>
<evidence type="ECO:0000313" key="2">
    <source>
        <dbReference type="EMBL" id="KAI2663722.1"/>
    </source>
</evidence>
<evidence type="ECO:0000313" key="3">
    <source>
        <dbReference type="Proteomes" id="UP000830375"/>
    </source>
</evidence>
<sequence length="302" mass="33977">MCVISHLREQIFFTNKYFSVISHDWSQPEPGNEQPSGSPPPQIFQNNGTTMAENDFMAPPCPPPSPSQEYREEMPANSHNLALPRSNAIETPFGVITPENLIWDPPNLQELGPLKFIGVYNLPPAFWPASLKDKVKNLDIDVDETNRADPSSSVPHKTFEELLENLDFSTLSPHANVDIFEILGLSVDAYSEQNEIDAVIKQEEEEDKFWLTPNVNHNNGAAAFDSEELLSYITGSRKRKRAVSSDNDCFSSANESFAMFDDFELFESPRAKPRLDSNEYVEDILTALCTAVFSDQSTVYFD</sequence>
<accession>A0ABQ8MLK5</accession>
<dbReference type="Proteomes" id="UP000830375">
    <property type="component" value="Unassembled WGS sequence"/>
</dbReference>